<keyword evidence="3" id="KW-1185">Reference proteome</keyword>
<feature type="region of interest" description="Disordered" evidence="1">
    <location>
        <begin position="231"/>
        <end position="258"/>
    </location>
</feature>
<feature type="compositionally biased region" description="Basic and acidic residues" evidence="1">
    <location>
        <begin position="58"/>
        <end position="72"/>
    </location>
</feature>
<dbReference type="Proteomes" id="UP001141327">
    <property type="component" value="Unassembled WGS sequence"/>
</dbReference>
<evidence type="ECO:0000313" key="3">
    <source>
        <dbReference type="Proteomes" id="UP001141327"/>
    </source>
</evidence>
<gene>
    <name evidence="2" type="ORF">PAPYR_146</name>
</gene>
<reference evidence="2" key="1">
    <citation type="journal article" date="2022" name="bioRxiv">
        <title>Genomics of Preaxostyla Flagellates Illuminates Evolutionary Transitions and the Path Towards Mitochondrial Loss.</title>
        <authorList>
            <person name="Novak L.V.F."/>
            <person name="Treitli S.C."/>
            <person name="Pyrih J."/>
            <person name="Halakuc P."/>
            <person name="Pipaliya S.V."/>
            <person name="Vacek V."/>
            <person name="Brzon O."/>
            <person name="Soukal P."/>
            <person name="Eme L."/>
            <person name="Dacks J.B."/>
            <person name="Karnkowska A."/>
            <person name="Elias M."/>
            <person name="Hampl V."/>
        </authorList>
    </citation>
    <scope>NUCLEOTIDE SEQUENCE</scope>
    <source>
        <strain evidence="2">RCP-MX</strain>
    </source>
</reference>
<accession>A0ABQ8UUZ2</accession>
<organism evidence="2 3">
    <name type="scientific">Paratrimastix pyriformis</name>
    <dbReference type="NCBI Taxonomy" id="342808"/>
    <lineage>
        <taxon>Eukaryota</taxon>
        <taxon>Metamonada</taxon>
        <taxon>Preaxostyla</taxon>
        <taxon>Paratrimastigidae</taxon>
        <taxon>Paratrimastix</taxon>
    </lineage>
</organism>
<dbReference type="EMBL" id="JAPMOS010000001">
    <property type="protein sequence ID" value="KAJ4462926.1"/>
    <property type="molecule type" value="Genomic_DNA"/>
</dbReference>
<comment type="caution">
    <text evidence="2">The sequence shown here is derived from an EMBL/GenBank/DDBJ whole genome shotgun (WGS) entry which is preliminary data.</text>
</comment>
<feature type="region of interest" description="Disordered" evidence="1">
    <location>
        <begin position="58"/>
        <end position="115"/>
    </location>
</feature>
<feature type="compositionally biased region" description="Basic and acidic residues" evidence="1">
    <location>
        <begin position="435"/>
        <end position="451"/>
    </location>
</feature>
<protein>
    <submittedName>
        <fullName evidence="2">Uncharacterized protein</fullName>
    </submittedName>
</protein>
<name>A0ABQ8UUZ2_9EUKA</name>
<feature type="region of interest" description="Disordered" evidence="1">
    <location>
        <begin position="378"/>
        <end position="484"/>
    </location>
</feature>
<proteinExistence type="predicted"/>
<evidence type="ECO:0000256" key="1">
    <source>
        <dbReference type="SAM" id="MobiDB-lite"/>
    </source>
</evidence>
<feature type="region of interest" description="Disordered" evidence="1">
    <location>
        <begin position="529"/>
        <end position="554"/>
    </location>
</feature>
<sequence>MPQRNSQRPQFLATSALSKRGETHFSHQYEISNTEAHFTRSGGLFYDRDFRHIDPHLHTVDMNRQTGRDPPRRPASAHGRRPLGSVPFEVTRRRTPSPPNFARSPGRDSKQGSNLDLSYEKRYGSLDRHVPAVRLDRMGPSQPQGGSPTNDLMYTASIEPVRPRPASPPRFEKFTGRRGLADPRAATDLLYQPRFSQQDRHVPVIDIRAAESRQHRERRLRAESLHDLAYPGANPDLVKPRPASPPNMGRTTGRAGPAASIQPLHDLVYERSYRAIDAHVPATNLSKSVSREARGVAQRIGSPADLVYRPNWAAVRPRSAGSPDFRKATGRRVDRSETTDLIYCPQYTQLDRSVPAVQIGSLESRQHRERRLRAESLHDLAYPGANPDLVKPRPASPPNMGRSPGRSAAKTRALDLTYSPSYAQTDPHVPAAEIRSIRMPRDPADRSKDLIYDPNLSLTRPRPPSAPSFRKSAGRSASTDPHPHDLLYRVSYAQTDRHMPATQIRPASGGSVVGASAAATDLVYNPNWRATRPRSASPPNMARSPGREHGGATTGRALDRMYEVRYGQVDSHRPAAWMDTAPARPERREAHDLVYRPVYTQTERRPVTLASLRRPASAGPTGRPALDLIYRPSWSQVDRHTPGCSLRGHQREAVAPAPASARDLIYRPQWTLVKPRTPVATITPPRPAFGKERG</sequence>
<evidence type="ECO:0000313" key="2">
    <source>
        <dbReference type="EMBL" id="KAJ4462926.1"/>
    </source>
</evidence>